<reference evidence="2" key="1">
    <citation type="submission" date="2016-06" db="EMBL/GenBank/DDBJ databases">
        <title>Parallel loss of symbiosis genes in relatives of nitrogen-fixing non-legume Parasponia.</title>
        <authorList>
            <person name="Van Velzen R."/>
            <person name="Holmer R."/>
            <person name="Bu F."/>
            <person name="Rutten L."/>
            <person name="Van Zeijl A."/>
            <person name="Liu W."/>
            <person name="Santuari L."/>
            <person name="Cao Q."/>
            <person name="Sharma T."/>
            <person name="Shen D."/>
            <person name="Roswanjaya Y."/>
            <person name="Wardhani T."/>
            <person name="Kalhor M.S."/>
            <person name="Jansen J."/>
            <person name="Van den Hoogen J."/>
            <person name="Gungor B."/>
            <person name="Hartog M."/>
            <person name="Hontelez J."/>
            <person name="Verver J."/>
            <person name="Yang W.-C."/>
            <person name="Schijlen E."/>
            <person name="Repin R."/>
            <person name="Schilthuizen M."/>
            <person name="Schranz E."/>
            <person name="Heidstra R."/>
            <person name="Miyata K."/>
            <person name="Fedorova E."/>
            <person name="Kohlen W."/>
            <person name="Bisseling T."/>
            <person name="Smit S."/>
            <person name="Geurts R."/>
        </authorList>
    </citation>
    <scope>NUCLEOTIDE SEQUENCE [LARGE SCALE GENOMIC DNA]</scope>
    <source>
        <strain evidence="2">cv. WU1-14</strain>
    </source>
</reference>
<sequence>MKLRLPEVSKTEVRQCSGDQKTSPEADFLRGRYGFIRRRNEARLVALDSSSKAFRYGLAYQLRRVAVWWL</sequence>
<accession>A0A2P5AWR5</accession>
<gene>
    <name evidence="1" type="ORF">PanWU01x14_293410</name>
</gene>
<evidence type="ECO:0000313" key="2">
    <source>
        <dbReference type="Proteomes" id="UP000237105"/>
    </source>
</evidence>
<name>A0A2P5AWR5_PARAD</name>
<organism evidence="1 2">
    <name type="scientific">Parasponia andersonii</name>
    <name type="common">Sponia andersonii</name>
    <dbReference type="NCBI Taxonomy" id="3476"/>
    <lineage>
        <taxon>Eukaryota</taxon>
        <taxon>Viridiplantae</taxon>
        <taxon>Streptophyta</taxon>
        <taxon>Embryophyta</taxon>
        <taxon>Tracheophyta</taxon>
        <taxon>Spermatophyta</taxon>
        <taxon>Magnoliopsida</taxon>
        <taxon>eudicotyledons</taxon>
        <taxon>Gunneridae</taxon>
        <taxon>Pentapetalae</taxon>
        <taxon>rosids</taxon>
        <taxon>fabids</taxon>
        <taxon>Rosales</taxon>
        <taxon>Cannabaceae</taxon>
        <taxon>Parasponia</taxon>
    </lineage>
</organism>
<evidence type="ECO:0000313" key="1">
    <source>
        <dbReference type="EMBL" id="PON40951.1"/>
    </source>
</evidence>
<proteinExistence type="predicted"/>
<comment type="caution">
    <text evidence="1">The sequence shown here is derived from an EMBL/GenBank/DDBJ whole genome shotgun (WGS) entry which is preliminary data.</text>
</comment>
<protein>
    <submittedName>
        <fullName evidence="1">Uncharacterized protein</fullName>
    </submittedName>
</protein>
<dbReference type="AlphaFoldDB" id="A0A2P5AWR5"/>
<keyword evidence="2" id="KW-1185">Reference proteome</keyword>
<feature type="non-terminal residue" evidence="1">
    <location>
        <position position="70"/>
    </location>
</feature>
<dbReference type="Proteomes" id="UP000237105">
    <property type="component" value="Unassembled WGS sequence"/>
</dbReference>
<dbReference type="EMBL" id="JXTB01000428">
    <property type="protein sequence ID" value="PON40951.1"/>
    <property type="molecule type" value="Genomic_DNA"/>
</dbReference>